<dbReference type="Pfam" id="PF03703">
    <property type="entry name" value="bPH_2"/>
    <property type="match status" value="3"/>
</dbReference>
<dbReference type="EMBL" id="JAGYPM010000005">
    <property type="protein sequence ID" value="MBS4192517.1"/>
    <property type="molecule type" value="Genomic_DNA"/>
</dbReference>
<evidence type="ECO:0000313" key="3">
    <source>
        <dbReference type="EMBL" id="MBS4192517.1"/>
    </source>
</evidence>
<feature type="transmembrane region" description="Helical" evidence="1">
    <location>
        <begin position="374"/>
        <end position="391"/>
    </location>
</feature>
<feature type="transmembrane region" description="Helical" evidence="1">
    <location>
        <begin position="42"/>
        <end position="63"/>
    </location>
</feature>
<accession>A0ABS5NXI8</accession>
<dbReference type="InterPro" id="IPR014529">
    <property type="entry name" value="UCP026631"/>
</dbReference>
<dbReference type="PIRSF" id="PIRSF026631">
    <property type="entry name" value="UCP026631"/>
    <property type="match status" value="1"/>
</dbReference>
<reference evidence="3 4" key="1">
    <citation type="submission" date="2021-05" db="EMBL/GenBank/DDBJ databases">
        <title>Novel Bacillus species.</title>
        <authorList>
            <person name="Liu G."/>
        </authorList>
    </citation>
    <scope>NUCLEOTIDE SEQUENCE [LARGE SCALE GENOMIC DNA]</scope>
    <source>
        <strain evidence="3 4">FJAT-49705</strain>
    </source>
</reference>
<evidence type="ECO:0000313" key="4">
    <source>
        <dbReference type="Proteomes" id="UP000681027"/>
    </source>
</evidence>
<comment type="caution">
    <text evidence="3">The sequence shown here is derived from an EMBL/GenBank/DDBJ whole genome shotgun (WGS) entry which is preliminary data.</text>
</comment>
<gene>
    <name evidence="3" type="ORF">KHA94_20450</name>
</gene>
<name>A0ABS5NXI8_9BACI</name>
<dbReference type="PANTHER" id="PTHR34473:SF2">
    <property type="entry name" value="UPF0699 TRANSMEMBRANE PROTEIN YDBT"/>
    <property type="match status" value="1"/>
</dbReference>
<feature type="transmembrane region" description="Helical" evidence="1">
    <location>
        <begin position="350"/>
        <end position="368"/>
    </location>
</feature>
<sequence>MSEPKRLHPISTVVNALKQLKDLIIPFLVFVVFGSKNGGFQLVFPAVIVVLVLIGGILSWLRYTYRLEEGELRIEYGIFVRKKRYIPFERIQSLDLSEGILQRPFGLVRVKVETAGSSKGEAEAVLTAIPKEAANLIQQTIFSAKNEGNSTHTEEDVQKNRDESLYKISTSELFLLASTSGGAGVVLSAVAAFVSQFEEIIPYDKVFNRFESFIASGVIFISILVFIGFLIAWAIALVGTMVKYAGFTVNKAGDDLIITRGLLEKRQLTIPLHRIQAVRVSENLIRQPLGYCTVYLESAGGSALDAESSKVMILPIIRKNRISEILSPYLTDYHFEPSITPAPRRAVKRYLVRGLLWSLPVAAIPVLFFRPWGYLALMLVVISVIVSYFNFKDAGWNLDHHQLTLRFRTINKNTIFMKRSRIQSLSIKESHFQRKKELATIHAKVMSGSGGTSGKVSDLEKEDVYEIYKWYSYTK</sequence>
<evidence type="ECO:0000259" key="2">
    <source>
        <dbReference type="Pfam" id="PF03703"/>
    </source>
</evidence>
<dbReference type="RefSeq" id="WP_213103978.1">
    <property type="nucleotide sequence ID" value="NZ_JAGYPM010000005.1"/>
</dbReference>
<feature type="transmembrane region" description="Helical" evidence="1">
    <location>
        <begin position="214"/>
        <end position="238"/>
    </location>
</feature>
<proteinExistence type="predicted"/>
<protein>
    <submittedName>
        <fullName evidence="3">PH domain-containing protein</fullName>
    </submittedName>
</protein>
<keyword evidence="4" id="KW-1185">Reference proteome</keyword>
<keyword evidence="1" id="KW-1133">Transmembrane helix</keyword>
<feature type="domain" description="YdbS-like PH" evidence="2">
    <location>
        <begin position="60"/>
        <end position="140"/>
    </location>
</feature>
<dbReference type="PANTHER" id="PTHR34473">
    <property type="entry name" value="UPF0699 TRANSMEMBRANE PROTEIN YDBS"/>
    <property type="match status" value="1"/>
</dbReference>
<feature type="domain" description="YdbS-like PH" evidence="2">
    <location>
        <begin position="252"/>
        <end position="325"/>
    </location>
</feature>
<organism evidence="3 4">
    <name type="scientific">Cytobacillus citreus</name>
    <dbReference type="NCBI Taxonomy" id="2833586"/>
    <lineage>
        <taxon>Bacteria</taxon>
        <taxon>Bacillati</taxon>
        <taxon>Bacillota</taxon>
        <taxon>Bacilli</taxon>
        <taxon>Bacillales</taxon>
        <taxon>Bacillaceae</taxon>
        <taxon>Cytobacillus</taxon>
    </lineage>
</organism>
<evidence type="ECO:0000256" key="1">
    <source>
        <dbReference type="SAM" id="Phobius"/>
    </source>
</evidence>
<dbReference type="InterPro" id="IPR005182">
    <property type="entry name" value="YdbS-like_PH"/>
</dbReference>
<keyword evidence="1" id="KW-0812">Transmembrane</keyword>
<feature type="domain" description="YdbS-like PH" evidence="2">
    <location>
        <begin position="394"/>
        <end position="471"/>
    </location>
</feature>
<dbReference type="Proteomes" id="UP000681027">
    <property type="component" value="Unassembled WGS sequence"/>
</dbReference>
<keyword evidence="1" id="KW-0472">Membrane</keyword>
<feature type="transmembrane region" description="Helical" evidence="1">
    <location>
        <begin position="173"/>
        <end position="194"/>
    </location>
</feature>